<feature type="compositionally biased region" description="Basic residues" evidence="1">
    <location>
        <begin position="82"/>
        <end position="91"/>
    </location>
</feature>
<feature type="region of interest" description="Disordered" evidence="1">
    <location>
        <begin position="435"/>
        <end position="656"/>
    </location>
</feature>
<feature type="compositionally biased region" description="Acidic residues" evidence="1">
    <location>
        <begin position="786"/>
        <end position="795"/>
    </location>
</feature>
<feature type="compositionally biased region" description="Polar residues" evidence="1">
    <location>
        <begin position="118"/>
        <end position="141"/>
    </location>
</feature>
<reference evidence="2 3" key="1">
    <citation type="journal article" date="2014" name="Nat. Commun.">
        <title>Klebsormidium flaccidum genome reveals primary factors for plant terrestrial adaptation.</title>
        <authorList>
            <person name="Hori K."/>
            <person name="Maruyama F."/>
            <person name="Fujisawa T."/>
            <person name="Togashi T."/>
            <person name="Yamamoto N."/>
            <person name="Seo M."/>
            <person name="Sato S."/>
            <person name="Yamada T."/>
            <person name="Mori H."/>
            <person name="Tajima N."/>
            <person name="Moriyama T."/>
            <person name="Ikeuchi M."/>
            <person name="Watanabe M."/>
            <person name="Wada H."/>
            <person name="Kobayashi K."/>
            <person name="Saito M."/>
            <person name="Masuda T."/>
            <person name="Sasaki-Sekimoto Y."/>
            <person name="Mashiguchi K."/>
            <person name="Awai K."/>
            <person name="Shimojima M."/>
            <person name="Masuda S."/>
            <person name="Iwai M."/>
            <person name="Nobusawa T."/>
            <person name="Narise T."/>
            <person name="Kondo S."/>
            <person name="Saito H."/>
            <person name="Sato R."/>
            <person name="Murakawa M."/>
            <person name="Ihara Y."/>
            <person name="Oshima-Yamada Y."/>
            <person name="Ohtaka K."/>
            <person name="Satoh M."/>
            <person name="Sonobe K."/>
            <person name="Ishii M."/>
            <person name="Ohtani R."/>
            <person name="Kanamori-Sato M."/>
            <person name="Honoki R."/>
            <person name="Miyazaki D."/>
            <person name="Mochizuki H."/>
            <person name="Umetsu J."/>
            <person name="Higashi K."/>
            <person name="Shibata D."/>
            <person name="Kamiya Y."/>
            <person name="Sato N."/>
            <person name="Nakamura Y."/>
            <person name="Tabata S."/>
            <person name="Ida S."/>
            <person name="Kurokawa K."/>
            <person name="Ohta H."/>
        </authorList>
    </citation>
    <scope>NUCLEOTIDE SEQUENCE [LARGE SCALE GENOMIC DNA]</scope>
    <source>
        <strain evidence="2 3">NIES-2285</strain>
    </source>
</reference>
<feature type="region of interest" description="Disordered" evidence="1">
    <location>
        <begin position="841"/>
        <end position="886"/>
    </location>
</feature>
<feature type="compositionally biased region" description="Low complexity" evidence="1">
    <location>
        <begin position="877"/>
        <end position="886"/>
    </location>
</feature>
<feature type="compositionally biased region" description="Basic and acidic residues" evidence="1">
    <location>
        <begin position="583"/>
        <end position="612"/>
    </location>
</feature>
<feature type="region of interest" description="Disordered" evidence="1">
    <location>
        <begin position="248"/>
        <end position="422"/>
    </location>
</feature>
<evidence type="ECO:0000313" key="3">
    <source>
        <dbReference type="Proteomes" id="UP000054558"/>
    </source>
</evidence>
<keyword evidence="3" id="KW-1185">Reference proteome</keyword>
<feature type="compositionally biased region" description="Polar residues" evidence="1">
    <location>
        <begin position="438"/>
        <end position="456"/>
    </location>
</feature>
<dbReference type="AlphaFoldDB" id="A0A1Y1HU78"/>
<accession>A0A1Y1HU78</accession>
<evidence type="ECO:0000313" key="2">
    <source>
        <dbReference type="EMBL" id="GAQ82185.1"/>
    </source>
</evidence>
<organism evidence="2 3">
    <name type="scientific">Klebsormidium nitens</name>
    <name type="common">Green alga</name>
    <name type="synonym">Ulothrix nitens</name>
    <dbReference type="NCBI Taxonomy" id="105231"/>
    <lineage>
        <taxon>Eukaryota</taxon>
        <taxon>Viridiplantae</taxon>
        <taxon>Streptophyta</taxon>
        <taxon>Klebsormidiophyceae</taxon>
        <taxon>Klebsormidiales</taxon>
        <taxon>Klebsormidiaceae</taxon>
        <taxon>Klebsormidium</taxon>
    </lineage>
</organism>
<feature type="compositionally biased region" description="Basic and acidic residues" evidence="1">
    <location>
        <begin position="801"/>
        <end position="815"/>
    </location>
</feature>
<gene>
    <name evidence="2" type="ORF">KFL_001030100</name>
</gene>
<name>A0A1Y1HU78_KLENI</name>
<feature type="region of interest" description="Disordered" evidence="1">
    <location>
        <begin position="28"/>
        <end position="221"/>
    </location>
</feature>
<proteinExistence type="predicted"/>
<feature type="compositionally biased region" description="Basic and acidic residues" evidence="1">
    <location>
        <begin position="302"/>
        <end position="315"/>
    </location>
</feature>
<feature type="compositionally biased region" description="Basic and acidic residues" evidence="1">
    <location>
        <begin position="841"/>
        <end position="850"/>
    </location>
</feature>
<dbReference type="EMBL" id="DF237052">
    <property type="protein sequence ID" value="GAQ82185.1"/>
    <property type="molecule type" value="Genomic_DNA"/>
</dbReference>
<dbReference type="Proteomes" id="UP000054558">
    <property type="component" value="Unassembled WGS sequence"/>
</dbReference>
<dbReference type="OMA" id="YQNHNYH"/>
<protein>
    <submittedName>
        <fullName evidence="2">Uncharacterized protein</fullName>
    </submittedName>
</protein>
<feature type="compositionally biased region" description="Polar residues" evidence="1">
    <location>
        <begin position="566"/>
        <end position="582"/>
    </location>
</feature>
<evidence type="ECO:0000256" key="1">
    <source>
        <dbReference type="SAM" id="MobiDB-lite"/>
    </source>
</evidence>
<feature type="region of interest" description="Disordered" evidence="1">
    <location>
        <begin position="786"/>
        <end position="823"/>
    </location>
</feature>
<feature type="region of interest" description="Disordered" evidence="1">
    <location>
        <begin position="679"/>
        <end position="767"/>
    </location>
</feature>
<feature type="compositionally biased region" description="Basic and acidic residues" evidence="1">
    <location>
        <begin position="92"/>
        <end position="101"/>
    </location>
</feature>
<feature type="compositionally biased region" description="Basic and acidic residues" evidence="1">
    <location>
        <begin position="186"/>
        <end position="211"/>
    </location>
</feature>
<sequence length="1083" mass="116214">MNRSWVPGHGADDARAEAYSSSAYRSAQAAKRAQTLLSRYKIPGPSDKTTRSTFRHHDDATAPANPLAAEPIWPQLYAQRPTQRRPQTKRGRNLEDVRRGFDPASSPRLKDLAYEDGNGSSPMSTLSGVSHAGTDSPTESSKANHRYGSASGFAPKPPEEPMNSARKRGRPVRTLDAKKNGLGGDSHGRRDPLAEFAERAAAKEASTRVADRGAGGSDVMRDSIQAAGSRLGLKIMMADELGDVSGDDFAGGPVASDVDMQNVGLREPSSEEELNEARRKLDFGNVGGSPEVYEGRSSQSRQSERSGGDLFGERKSPRKFLNFGREEQEGGKEMLGATDNWNGATREKAIGGAETAWVRDRRKKAGESDVSPTGDMRKESSAMWNSRDSATPPRQKRGDVSAPVFKGVKRSSGPDVELKSSKERIMLADSLELEAADVSTSASYGGTGETDVSLSEPSKERMESGSGPGDWKPSDGGRPLLQGPSGGTGLRHVSPLRLFADEGESDREVTPRQHYVKMADSDQESQLGEGGEEKTVEKTGVNEGRSTRFVSGGHFVSTNGGGESGATGSRQWGNAGKQSSEGSLRRELNHSWESKSADELSDFEEHSADGHTSKGPLSRASEPATFQTGSVGNKVETRAAVNRSQSAERGPVLSFSAGGQRIMLASYLLDQLDDVEATSLEGVIEEPSKESESGSGYENTPEEAEGSASRRFPAKSTYVGSTEEISFRAEPTSGEVEMNENWTRRTSGELEAEGTWTQGSSRTGALGDARKVTEYDEDFEEIADEVADVDEEDEGTPSVKRVLESDPPWEKRTEARVNGTERWAGERNHLGRLVTKGSGWDRAERERVEQDGAQYGGSESRGTDFTGAETEEGERNGTTPGITTETEGFGNILFASKDACRNCGRGPQTGHNLSGLSTGLEIGGCLPVIPEKKASSSIAVQVGTLNNKGTQVEFDEERGLLWEGTTSLGLSSEPVGLLDRARANAPATAAAPAGVYAGEEASARAYGDVEPPVREPRPPAKWLTVHRSAADDLAALAMIDLFRRHLETIGSRCKRLGFPASTLGVHAHRPFVSGRTDRRVEVL</sequence>